<dbReference type="InterPro" id="IPR036942">
    <property type="entry name" value="Beta-barrel_TonB_sf"/>
</dbReference>
<evidence type="ECO:0000256" key="5">
    <source>
        <dbReference type="ARBA" id="ARBA00022496"/>
    </source>
</evidence>
<keyword evidence="7 17" id="KW-0732">Signal</keyword>
<evidence type="ECO:0000313" key="20">
    <source>
        <dbReference type="EMBL" id="UXY15373.1"/>
    </source>
</evidence>
<dbReference type="PANTHER" id="PTHR32552:SF81">
    <property type="entry name" value="TONB-DEPENDENT OUTER MEMBRANE RECEPTOR"/>
    <property type="match status" value="1"/>
</dbReference>
<keyword evidence="3 14" id="KW-0813">Transport</keyword>
<comment type="subcellular location">
    <subcellularLocation>
        <location evidence="1 14">Cell outer membrane</location>
        <topology evidence="1 14">Multi-pass membrane protein</topology>
    </subcellularLocation>
</comment>
<keyword evidence="11 14" id="KW-0472">Membrane</keyword>
<accession>A0ABY6DU33</accession>
<dbReference type="Proteomes" id="UP001061302">
    <property type="component" value="Chromosome"/>
</dbReference>
<keyword evidence="8" id="KW-0408">Iron</keyword>
<evidence type="ECO:0000256" key="11">
    <source>
        <dbReference type="ARBA" id="ARBA00023136"/>
    </source>
</evidence>
<keyword evidence="4 14" id="KW-1134">Transmembrane beta strand</keyword>
<dbReference type="InterPro" id="IPR010916">
    <property type="entry name" value="TonB_box_CS"/>
</dbReference>
<evidence type="ECO:0000256" key="2">
    <source>
        <dbReference type="ARBA" id="ARBA00009810"/>
    </source>
</evidence>
<keyword evidence="10 15" id="KW-0798">TonB box</keyword>
<evidence type="ECO:0000256" key="8">
    <source>
        <dbReference type="ARBA" id="ARBA00023004"/>
    </source>
</evidence>
<dbReference type="Gene3D" id="2.170.130.10">
    <property type="entry name" value="TonB-dependent receptor, plug domain"/>
    <property type="match status" value="1"/>
</dbReference>
<keyword evidence="6 14" id="KW-0812">Transmembrane</keyword>
<evidence type="ECO:0000256" key="10">
    <source>
        <dbReference type="ARBA" id="ARBA00023077"/>
    </source>
</evidence>
<feature type="short sequence motif" description="TonB box" evidence="15">
    <location>
        <begin position="32"/>
        <end position="38"/>
    </location>
</feature>
<evidence type="ECO:0000256" key="7">
    <source>
        <dbReference type="ARBA" id="ARBA00022729"/>
    </source>
</evidence>
<feature type="signal peptide" evidence="17">
    <location>
        <begin position="1"/>
        <end position="21"/>
    </location>
</feature>
<sequence>MSTRIPAAARTCALAVVSACAAAEPAGATLDTIIVSAERGGAALKETAAAVARTDAATLARLKPTFIGEALNQTPGVLMPNLGGEQHNLSIRQPMTYNAYYQFLEDGVPIRPVGIFNHNALYEVNLPGADSIEVVRGPASSLFGANAVGGAVNFNTRAPRAGFGGELALRGDEHGYARADVSLEGGRDDLAARFAGYSARGRPDWQQYADYDKEGGTLRVDKWLGDTLWKTTLTASHLYTDMAGSLTPSRFGTDPGYSLHTFTYRDVDALRASTQLSGSLNDGGTSTATLYLRRNHTEQLPSYLIFNTGPTTASGRTTDNRFTSYGLDARHEQALAGWRLVGGVTVERSPNRQTEYNLAVTRDAASQRYTGYTRLGLRRDYEVVLDNGAVYGEAHWQPASAWRLSAGARYDRIGYDYDNRLEPTASTGAPSQQKTFSALSPRLGLTWQASDTVNLYASASRAFTPPEVSALFSSLQAPDLKESAFDNLEAGVRAEPLPGLALQATVYRLTGHDEIVSFSTQPGRSEPRNAGKTRHVGVEFGAGWQAARWDARLAGAYARHRFIAYEAAPGMHYDGRDMPAAPEWIANAELGWKPMQALRVALEAQYVGPYWMNNANTERYAGHTLLHLRANWRRGAWEAWASLTNLADKRYAEIAASTYNGLAGRDPEAQDTYSAGAPRTLLAGVRYRFGGDGQ</sequence>
<feature type="chain" id="PRO_5045543594" evidence="17">
    <location>
        <begin position="22"/>
        <end position="694"/>
    </location>
</feature>
<dbReference type="InterPro" id="IPR012910">
    <property type="entry name" value="Plug_dom"/>
</dbReference>
<evidence type="ECO:0000256" key="3">
    <source>
        <dbReference type="ARBA" id="ARBA00022448"/>
    </source>
</evidence>
<evidence type="ECO:0000256" key="14">
    <source>
        <dbReference type="PROSITE-ProRule" id="PRU01360"/>
    </source>
</evidence>
<organism evidence="20 21">
    <name type="scientific">Chitiniphilus purpureus</name>
    <dbReference type="NCBI Taxonomy" id="2981137"/>
    <lineage>
        <taxon>Bacteria</taxon>
        <taxon>Pseudomonadati</taxon>
        <taxon>Pseudomonadota</taxon>
        <taxon>Betaproteobacteria</taxon>
        <taxon>Neisseriales</taxon>
        <taxon>Chitinibacteraceae</taxon>
        <taxon>Chitiniphilus</taxon>
    </lineage>
</organism>
<evidence type="ECO:0000256" key="17">
    <source>
        <dbReference type="SAM" id="SignalP"/>
    </source>
</evidence>
<evidence type="ECO:0000256" key="15">
    <source>
        <dbReference type="PROSITE-ProRule" id="PRU10143"/>
    </source>
</evidence>
<evidence type="ECO:0000256" key="1">
    <source>
        <dbReference type="ARBA" id="ARBA00004571"/>
    </source>
</evidence>
<gene>
    <name evidence="20" type="ORF">N8I74_19010</name>
</gene>
<feature type="domain" description="TonB-dependent receptor-like beta-barrel" evidence="18">
    <location>
        <begin position="209"/>
        <end position="646"/>
    </location>
</feature>
<evidence type="ECO:0000313" key="21">
    <source>
        <dbReference type="Proteomes" id="UP001061302"/>
    </source>
</evidence>
<dbReference type="PANTHER" id="PTHR32552">
    <property type="entry name" value="FERRICHROME IRON RECEPTOR-RELATED"/>
    <property type="match status" value="1"/>
</dbReference>
<comment type="similarity">
    <text evidence="2 14 16">Belongs to the TonB-dependent receptor family.</text>
</comment>
<reference evidence="20" key="1">
    <citation type="submission" date="2022-10" db="EMBL/GenBank/DDBJ databases">
        <title>Chitiniphilus purpureus sp. nov., a novel chitin-degrading bacterium isolated from crawfish pond sediment.</title>
        <authorList>
            <person name="Li K."/>
        </authorList>
    </citation>
    <scope>NUCLEOTIDE SEQUENCE</scope>
    <source>
        <strain evidence="20">CD1</strain>
    </source>
</reference>
<dbReference type="PROSITE" id="PS00430">
    <property type="entry name" value="TONB_DEPENDENT_REC_1"/>
    <property type="match status" value="1"/>
</dbReference>
<protein>
    <submittedName>
        <fullName evidence="20">TonB-dependent receptor</fullName>
    </submittedName>
</protein>
<evidence type="ECO:0000259" key="19">
    <source>
        <dbReference type="Pfam" id="PF07715"/>
    </source>
</evidence>
<keyword evidence="12 20" id="KW-0675">Receptor</keyword>
<dbReference type="Pfam" id="PF07715">
    <property type="entry name" value="Plug"/>
    <property type="match status" value="1"/>
</dbReference>
<keyword evidence="21" id="KW-1185">Reference proteome</keyword>
<dbReference type="InterPro" id="IPR000531">
    <property type="entry name" value="Beta-barrel_TonB"/>
</dbReference>
<evidence type="ECO:0000256" key="4">
    <source>
        <dbReference type="ARBA" id="ARBA00022452"/>
    </source>
</evidence>
<evidence type="ECO:0000256" key="16">
    <source>
        <dbReference type="RuleBase" id="RU003357"/>
    </source>
</evidence>
<dbReference type="SUPFAM" id="SSF56935">
    <property type="entry name" value="Porins"/>
    <property type="match status" value="1"/>
</dbReference>
<dbReference type="Pfam" id="PF00593">
    <property type="entry name" value="TonB_dep_Rec_b-barrel"/>
    <property type="match status" value="1"/>
</dbReference>
<dbReference type="PROSITE" id="PS52016">
    <property type="entry name" value="TONB_DEPENDENT_REC_3"/>
    <property type="match status" value="1"/>
</dbReference>
<keyword evidence="5" id="KW-0410">Iron transport</keyword>
<evidence type="ECO:0000259" key="18">
    <source>
        <dbReference type="Pfam" id="PF00593"/>
    </source>
</evidence>
<dbReference type="InterPro" id="IPR037066">
    <property type="entry name" value="Plug_dom_sf"/>
</dbReference>
<evidence type="ECO:0000256" key="13">
    <source>
        <dbReference type="ARBA" id="ARBA00023237"/>
    </source>
</evidence>
<dbReference type="Gene3D" id="2.40.170.20">
    <property type="entry name" value="TonB-dependent receptor, beta-barrel domain"/>
    <property type="match status" value="1"/>
</dbReference>
<keyword evidence="9" id="KW-0406">Ion transport</keyword>
<dbReference type="InterPro" id="IPR039426">
    <property type="entry name" value="TonB-dep_rcpt-like"/>
</dbReference>
<name>A0ABY6DU33_9NEIS</name>
<keyword evidence="13 14" id="KW-0998">Cell outer membrane</keyword>
<evidence type="ECO:0000256" key="6">
    <source>
        <dbReference type="ARBA" id="ARBA00022692"/>
    </source>
</evidence>
<evidence type="ECO:0000256" key="9">
    <source>
        <dbReference type="ARBA" id="ARBA00023065"/>
    </source>
</evidence>
<proteinExistence type="inferred from homology"/>
<dbReference type="EMBL" id="CP106753">
    <property type="protein sequence ID" value="UXY15373.1"/>
    <property type="molecule type" value="Genomic_DNA"/>
</dbReference>
<evidence type="ECO:0000256" key="12">
    <source>
        <dbReference type="ARBA" id="ARBA00023170"/>
    </source>
</evidence>
<dbReference type="CDD" id="cd01347">
    <property type="entry name" value="ligand_gated_channel"/>
    <property type="match status" value="1"/>
</dbReference>
<feature type="domain" description="TonB-dependent receptor plug" evidence="19">
    <location>
        <begin position="44"/>
        <end position="151"/>
    </location>
</feature>
<dbReference type="RefSeq" id="WP_263124779.1">
    <property type="nucleotide sequence ID" value="NZ_CP106753.1"/>
</dbReference>